<reference evidence="1" key="1">
    <citation type="journal article" date="2023" name="PLoS Negl. Trop. Dis.">
        <title>A genome sequence for Biomphalaria pfeifferi, the major vector snail for the human-infecting parasite Schistosoma mansoni.</title>
        <authorList>
            <person name="Bu L."/>
            <person name="Lu L."/>
            <person name="Laidemitt M.R."/>
            <person name="Zhang S.M."/>
            <person name="Mutuku M."/>
            <person name="Mkoji G."/>
            <person name="Steinauer M."/>
            <person name="Loker E.S."/>
        </authorList>
    </citation>
    <scope>NUCLEOTIDE SEQUENCE</scope>
    <source>
        <strain evidence="1">KasaAsao</strain>
    </source>
</reference>
<evidence type="ECO:0000313" key="2">
    <source>
        <dbReference type="Proteomes" id="UP001233172"/>
    </source>
</evidence>
<sequence>YSSFVFYKSNLLDYCVHLTGEMFLYSGATACQDFDNTKNDNPDTDCPAHYWNSHRVSRVVLGCAISILEDGLSSQQDVSSPGIQR</sequence>
<organism evidence="1 2">
    <name type="scientific">Biomphalaria pfeifferi</name>
    <name type="common">Bloodfluke planorb</name>
    <name type="synonym">Freshwater snail</name>
    <dbReference type="NCBI Taxonomy" id="112525"/>
    <lineage>
        <taxon>Eukaryota</taxon>
        <taxon>Metazoa</taxon>
        <taxon>Spiralia</taxon>
        <taxon>Lophotrochozoa</taxon>
        <taxon>Mollusca</taxon>
        <taxon>Gastropoda</taxon>
        <taxon>Heterobranchia</taxon>
        <taxon>Euthyneura</taxon>
        <taxon>Panpulmonata</taxon>
        <taxon>Hygrophila</taxon>
        <taxon>Lymnaeoidea</taxon>
        <taxon>Planorbidae</taxon>
        <taxon>Biomphalaria</taxon>
    </lineage>
</organism>
<keyword evidence="2" id="KW-1185">Reference proteome</keyword>
<dbReference type="AlphaFoldDB" id="A0AAD8B3G7"/>
<protein>
    <submittedName>
        <fullName evidence="1">Uncharacterized protein</fullName>
    </submittedName>
</protein>
<name>A0AAD8B3G7_BIOPF</name>
<comment type="caution">
    <text evidence="1">The sequence shown here is derived from an EMBL/GenBank/DDBJ whole genome shotgun (WGS) entry which is preliminary data.</text>
</comment>
<gene>
    <name evidence="1" type="ORF">Bpfe_023218</name>
</gene>
<reference evidence="1" key="2">
    <citation type="submission" date="2023-04" db="EMBL/GenBank/DDBJ databases">
        <authorList>
            <person name="Bu L."/>
            <person name="Lu L."/>
            <person name="Laidemitt M.R."/>
            <person name="Zhang S.M."/>
            <person name="Mutuku M."/>
            <person name="Mkoji G."/>
            <person name="Steinauer M."/>
            <person name="Loker E.S."/>
        </authorList>
    </citation>
    <scope>NUCLEOTIDE SEQUENCE</scope>
    <source>
        <strain evidence="1">KasaAsao</strain>
        <tissue evidence="1">Whole Snail</tissue>
    </source>
</reference>
<feature type="non-terminal residue" evidence="1">
    <location>
        <position position="1"/>
    </location>
</feature>
<proteinExistence type="predicted"/>
<accession>A0AAD8B3G7</accession>
<dbReference type="Proteomes" id="UP001233172">
    <property type="component" value="Unassembled WGS sequence"/>
</dbReference>
<evidence type="ECO:0000313" key="1">
    <source>
        <dbReference type="EMBL" id="KAK0047366.1"/>
    </source>
</evidence>
<dbReference type="EMBL" id="JASAOG010000152">
    <property type="protein sequence ID" value="KAK0047366.1"/>
    <property type="molecule type" value="Genomic_DNA"/>
</dbReference>